<organism evidence="4 5">
    <name type="scientific">Ruminiclostridium sufflavum DSM 19573</name>
    <dbReference type="NCBI Taxonomy" id="1121337"/>
    <lineage>
        <taxon>Bacteria</taxon>
        <taxon>Bacillati</taxon>
        <taxon>Bacillota</taxon>
        <taxon>Clostridia</taxon>
        <taxon>Eubacteriales</taxon>
        <taxon>Oscillospiraceae</taxon>
        <taxon>Ruminiclostridium</taxon>
    </lineage>
</organism>
<feature type="transmembrane region" description="Helical" evidence="1">
    <location>
        <begin position="448"/>
        <end position="469"/>
    </location>
</feature>
<keyword evidence="1" id="KW-0812">Transmembrane</keyword>
<dbReference type="Proteomes" id="UP000248132">
    <property type="component" value="Unassembled WGS sequence"/>
</dbReference>
<dbReference type="Pfam" id="PF23357">
    <property type="entry name" value="DUF7088"/>
    <property type="match status" value="1"/>
</dbReference>
<keyword evidence="1" id="KW-0472">Membrane</keyword>
<dbReference type="EMBL" id="QKMR01000003">
    <property type="protein sequence ID" value="PYG89442.1"/>
    <property type="molecule type" value="Genomic_DNA"/>
</dbReference>
<dbReference type="Pfam" id="PF09822">
    <property type="entry name" value="ABC_transp_aux"/>
    <property type="match status" value="1"/>
</dbReference>
<evidence type="ECO:0000313" key="5">
    <source>
        <dbReference type="Proteomes" id="UP000248132"/>
    </source>
</evidence>
<dbReference type="OrthoDB" id="9766228at2"/>
<gene>
    <name evidence="4" type="ORF">LY28_00661</name>
</gene>
<protein>
    <submittedName>
        <fullName evidence="4">ABC transporter family protein</fullName>
    </submittedName>
</protein>
<feature type="domain" description="DUF7088" evidence="3">
    <location>
        <begin position="50"/>
        <end position="136"/>
    </location>
</feature>
<dbReference type="AlphaFoldDB" id="A0A318XN60"/>
<accession>A0A318XN60</accession>
<dbReference type="InterPro" id="IPR019196">
    <property type="entry name" value="ABC_transp_unknown"/>
</dbReference>
<proteinExistence type="predicted"/>
<evidence type="ECO:0000313" key="4">
    <source>
        <dbReference type="EMBL" id="PYG89442.1"/>
    </source>
</evidence>
<evidence type="ECO:0000259" key="3">
    <source>
        <dbReference type="Pfam" id="PF23357"/>
    </source>
</evidence>
<keyword evidence="5" id="KW-1185">Reference proteome</keyword>
<reference evidence="4 5" key="1">
    <citation type="submission" date="2018-06" db="EMBL/GenBank/DDBJ databases">
        <title>Genomic Encyclopedia of Type Strains, Phase I: the one thousand microbial genomes (KMG-I) project.</title>
        <authorList>
            <person name="Kyrpides N."/>
        </authorList>
    </citation>
    <scope>NUCLEOTIDE SEQUENCE [LARGE SCALE GENOMIC DNA]</scope>
    <source>
        <strain evidence="4 5">DSM 19573</strain>
    </source>
</reference>
<evidence type="ECO:0000256" key="1">
    <source>
        <dbReference type="SAM" id="Phobius"/>
    </source>
</evidence>
<sequence length="475" mass="52786">MIKMGKFKINKRSLKYGSNSIIIIVIVLFIAVLINMLVGLGDFKWDLTSDNLYSLSDDSKKILEAVKKDVTIYGLFDDGMIPGGSEYKQMINLLDEYKEYGIKVTYVDPDKDPGTLTFLDKDKTKGIAKGDFVVKSGDKVKRLSAQDLYGEDSEYGRVYKAEPLITGAVKFVTADVTPVAYFVEGHNEYSLTNNLTQMRTELENNNFEVKTLSLMTVKSIPEDCKLLIFASPKVDLSESEKLVLKAYLEKSGRAVFFFDPVESTAKLTNFEEILTTFNIGLNYDKVRETDSSRCLPNDQFSIIASLESNDINASLNAYGEYQVFMPDSRSLSILQIAKEWLTTTSLIKTNDTAEADKIAEQGAVEKGPFDLAIASEISGGSKVLVFGNGTFMTDAALSSQYASYFSNGKIFFTRTIVNWMSDKSDETAVSPKLVSTKSLSTTEGQAKVMSVILIGAVPILIFVIGFIVWNRRRHL</sequence>
<feature type="domain" description="ABC-type uncharacterised transport system" evidence="2">
    <location>
        <begin position="179"/>
        <end position="264"/>
    </location>
</feature>
<keyword evidence="1" id="KW-1133">Transmembrane helix</keyword>
<evidence type="ECO:0000259" key="2">
    <source>
        <dbReference type="Pfam" id="PF09822"/>
    </source>
</evidence>
<feature type="transmembrane region" description="Helical" evidence="1">
    <location>
        <begin position="21"/>
        <end position="41"/>
    </location>
</feature>
<comment type="caution">
    <text evidence="4">The sequence shown here is derived from an EMBL/GenBank/DDBJ whole genome shotgun (WGS) entry which is preliminary data.</text>
</comment>
<name>A0A318XN60_9FIRM</name>
<dbReference type="InterPro" id="IPR055396">
    <property type="entry name" value="DUF7088"/>
</dbReference>